<feature type="region of interest" description="Disordered" evidence="4">
    <location>
        <begin position="53"/>
        <end position="73"/>
    </location>
</feature>
<feature type="domain" description="Periplasmic binding protein" evidence="5">
    <location>
        <begin position="84"/>
        <end position="337"/>
    </location>
</feature>
<dbReference type="InterPro" id="IPR028082">
    <property type="entry name" value="Peripla_BP_I"/>
</dbReference>
<proteinExistence type="inferred from homology"/>
<dbReference type="SUPFAM" id="SSF53822">
    <property type="entry name" value="Periplasmic binding protein-like I"/>
    <property type="match status" value="1"/>
</dbReference>
<keyword evidence="3" id="KW-0732">Signal</keyword>
<dbReference type="EMBL" id="AEPW01000024">
    <property type="protein sequence ID" value="EFU77396.1"/>
    <property type="molecule type" value="Genomic_DNA"/>
</dbReference>
<gene>
    <name evidence="6" type="ORF">HMPREF0381_0743</name>
</gene>
<dbReference type="PANTHER" id="PTHR46847:SF1">
    <property type="entry name" value="D-ALLOSE-BINDING PERIPLASMIC PROTEIN-RELATED"/>
    <property type="match status" value="1"/>
</dbReference>
<evidence type="ECO:0000256" key="2">
    <source>
        <dbReference type="ARBA" id="ARBA00007639"/>
    </source>
</evidence>
<protein>
    <submittedName>
        <fullName evidence="6">Sugar-binding domain protein</fullName>
    </submittedName>
</protein>
<accession>E6LLA8</accession>
<dbReference type="HOGENOM" id="CLU_037628_3_7_9"/>
<dbReference type="InterPro" id="IPR025997">
    <property type="entry name" value="SBP_2_dom"/>
</dbReference>
<organism evidence="6 7">
    <name type="scientific">Lachnoanaerobaculum saburreum DSM 3986</name>
    <dbReference type="NCBI Taxonomy" id="887325"/>
    <lineage>
        <taxon>Bacteria</taxon>
        <taxon>Bacillati</taxon>
        <taxon>Bacillota</taxon>
        <taxon>Clostridia</taxon>
        <taxon>Lachnospirales</taxon>
        <taxon>Lachnospiraceae</taxon>
        <taxon>Lachnoanaerobaculum</taxon>
    </lineage>
</organism>
<dbReference type="Gene3D" id="3.40.50.2300">
    <property type="match status" value="2"/>
</dbReference>
<dbReference type="eggNOG" id="COG1879">
    <property type="taxonomic scope" value="Bacteria"/>
</dbReference>
<name>E6LLA8_9FIRM</name>
<comment type="subcellular location">
    <subcellularLocation>
        <location evidence="1">Cell envelope</location>
    </subcellularLocation>
</comment>
<comment type="similarity">
    <text evidence="2">Belongs to the bacterial solute-binding protein 2 family.</text>
</comment>
<dbReference type="Pfam" id="PF13407">
    <property type="entry name" value="Peripla_BP_4"/>
    <property type="match status" value="1"/>
</dbReference>
<dbReference type="GO" id="GO:0030246">
    <property type="term" value="F:carbohydrate binding"/>
    <property type="evidence" value="ECO:0007669"/>
    <property type="project" value="UniProtKB-ARBA"/>
</dbReference>
<dbReference type="CDD" id="cd19971">
    <property type="entry name" value="PBP1_ABC_sugar_binding-like"/>
    <property type="match status" value="1"/>
</dbReference>
<reference evidence="6 7" key="1">
    <citation type="submission" date="2010-12" db="EMBL/GenBank/DDBJ databases">
        <authorList>
            <person name="Muzny D."/>
            <person name="Qin X."/>
            <person name="Deng J."/>
            <person name="Jiang H."/>
            <person name="Liu Y."/>
            <person name="Qu J."/>
            <person name="Song X.-Z."/>
            <person name="Zhang L."/>
            <person name="Thornton R."/>
            <person name="Coyle M."/>
            <person name="Francisco L."/>
            <person name="Jackson L."/>
            <person name="Javaid M."/>
            <person name="Korchina V."/>
            <person name="Kovar C."/>
            <person name="Mata R."/>
            <person name="Mathew T."/>
            <person name="Ngo R."/>
            <person name="Nguyen L."/>
            <person name="Nguyen N."/>
            <person name="Okwuonu G."/>
            <person name="Ongeri F."/>
            <person name="Pham C."/>
            <person name="Simmons D."/>
            <person name="Wilczek-Boney K."/>
            <person name="Hale W."/>
            <person name="Jakkamsetti A."/>
            <person name="Pham P."/>
            <person name="Ruth R."/>
            <person name="San Lucas F."/>
            <person name="Warren J."/>
            <person name="Zhang J."/>
            <person name="Zhao Z."/>
            <person name="Zhou C."/>
            <person name="Zhu D."/>
            <person name="Lee S."/>
            <person name="Bess C."/>
            <person name="Blankenburg K."/>
            <person name="Forbes L."/>
            <person name="Fu Q."/>
            <person name="Gubbala S."/>
            <person name="Hirani K."/>
            <person name="Jayaseelan J.C."/>
            <person name="Lara F."/>
            <person name="Munidasa M."/>
            <person name="Palculict T."/>
            <person name="Patil S."/>
            <person name="Pu L.-L."/>
            <person name="Saada N."/>
            <person name="Tang L."/>
            <person name="Weissenberger G."/>
            <person name="Zhu Y."/>
            <person name="Hemphill L."/>
            <person name="Shang Y."/>
            <person name="Youmans B."/>
            <person name="Ayvaz T."/>
            <person name="Ross M."/>
            <person name="Santibanez J."/>
            <person name="Aqrawi P."/>
            <person name="Gross S."/>
            <person name="Joshi V."/>
            <person name="Fowler G."/>
            <person name="Nazareth L."/>
            <person name="Reid J."/>
            <person name="Worley K."/>
            <person name="Petrosino J."/>
            <person name="Highlander S."/>
            <person name="Gibbs R."/>
        </authorList>
    </citation>
    <scope>NUCLEOTIDE SEQUENCE [LARGE SCALE GENOMIC DNA]</scope>
    <source>
        <strain evidence="6 7">DSM 3986</strain>
    </source>
</reference>
<evidence type="ECO:0000256" key="3">
    <source>
        <dbReference type="ARBA" id="ARBA00022729"/>
    </source>
</evidence>
<evidence type="ECO:0000259" key="5">
    <source>
        <dbReference type="Pfam" id="PF13407"/>
    </source>
</evidence>
<dbReference type="GO" id="GO:0030313">
    <property type="term" value="C:cell envelope"/>
    <property type="evidence" value="ECO:0007669"/>
    <property type="project" value="UniProtKB-SubCell"/>
</dbReference>
<comment type="caution">
    <text evidence="6">The sequence shown here is derived from an EMBL/GenBank/DDBJ whole genome shotgun (WGS) entry which is preliminary data.</text>
</comment>
<evidence type="ECO:0000313" key="6">
    <source>
        <dbReference type="EMBL" id="EFU77396.1"/>
    </source>
</evidence>
<evidence type="ECO:0000256" key="4">
    <source>
        <dbReference type="SAM" id="MobiDB-lite"/>
    </source>
</evidence>
<evidence type="ECO:0000313" key="7">
    <source>
        <dbReference type="Proteomes" id="UP000003434"/>
    </source>
</evidence>
<dbReference type="PANTHER" id="PTHR46847">
    <property type="entry name" value="D-ALLOSE-BINDING PERIPLASMIC PROTEIN-RELATED"/>
    <property type="match status" value="1"/>
</dbReference>
<dbReference type="Proteomes" id="UP000003434">
    <property type="component" value="Unassembled WGS sequence"/>
</dbReference>
<evidence type="ECO:0000256" key="1">
    <source>
        <dbReference type="ARBA" id="ARBA00004196"/>
    </source>
</evidence>
<dbReference type="AlphaFoldDB" id="E6LLA8"/>
<sequence length="363" mass="38719">MFITKNNYNKSLILLLLLYNKVKKGEFMKKRLMAGALALMMAGSLVACGGGKDTKASSEGESKETTVAEKSESQSGEKKHYKFGYTCMDGTNPFFVTIQDKIKELVEAKGDELIVTDPGNDVTKQISQVEDMLSQKLDGLFMNPVDAQGIIPALDLAKEAGVPMVGFDTEVGDMSYLVSYTGSDNYNAGKVVGEDLVKKAPNGGKIIVLDSPTMQSVVDRTNGFMDAIKDHGFEVVAQQDAKGNLQVAMGIAEDLLQSNPDVVAIFGGNDPTALGALAAANAAGIKKCMIYGVDGSPDIKSELASGNSLIEGTGAQSPVSIAEKAVQIMYDYVEGKQVEARYPVETFLITSDNVAQYGTDGWQ</sequence>